<name>A0A8S9RG41_BRACR</name>
<organism evidence="2 3">
    <name type="scientific">Brassica cretica</name>
    <name type="common">Mustard</name>
    <dbReference type="NCBI Taxonomy" id="69181"/>
    <lineage>
        <taxon>Eukaryota</taxon>
        <taxon>Viridiplantae</taxon>
        <taxon>Streptophyta</taxon>
        <taxon>Embryophyta</taxon>
        <taxon>Tracheophyta</taxon>
        <taxon>Spermatophyta</taxon>
        <taxon>Magnoliopsida</taxon>
        <taxon>eudicotyledons</taxon>
        <taxon>Gunneridae</taxon>
        <taxon>Pentapetalae</taxon>
        <taxon>rosids</taxon>
        <taxon>malvids</taxon>
        <taxon>Brassicales</taxon>
        <taxon>Brassicaceae</taxon>
        <taxon>Brassiceae</taxon>
        <taxon>Brassica</taxon>
    </lineage>
</organism>
<feature type="region of interest" description="Disordered" evidence="1">
    <location>
        <begin position="42"/>
        <end position="62"/>
    </location>
</feature>
<feature type="compositionally biased region" description="Polar residues" evidence="1">
    <location>
        <begin position="193"/>
        <end position="205"/>
    </location>
</feature>
<evidence type="ECO:0000313" key="2">
    <source>
        <dbReference type="EMBL" id="KAF3571709.1"/>
    </source>
</evidence>
<gene>
    <name evidence="2" type="ORF">F2Q69_00058903</name>
</gene>
<protein>
    <submittedName>
        <fullName evidence="2">Uncharacterized protein</fullName>
    </submittedName>
</protein>
<dbReference type="EMBL" id="QGKX02000095">
    <property type="protein sequence ID" value="KAF3571709.1"/>
    <property type="molecule type" value="Genomic_DNA"/>
</dbReference>
<feature type="compositionally biased region" description="Basic and acidic residues" evidence="1">
    <location>
        <begin position="12"/>
        <end position="23"/>
    </location>
</feature>
<dbReference type="AlphaFoldDB" id="A0A8S9RG41"/>
<feature type="region of interest" description="Disordered" evidence="1">
    <location>
        <begin position="1"/>
        <end position="23"/>
    </location>
</feature>
<proteinExistence type="predicted"/>
<reference evidence="2" key="1">
    <citation type="submission" date="2019-12" db="EMBL/GenBank/DDBJ databases">
        <title>Genome sequencing and annotation of Brassica cretica.</title>
        <authorList>
            <person name="Studholme D.J."/>
            <person name="Sarris P."/>
        </authorList>
    </citation>
    <scope>NUCLEOTIDE SEQUENCE</scope>
    <source>
        <strain evidence="2">PFS-109/04</strain>
        <tissue evidence="2">Leaf</tissue>
    </source>
</reference>
<evidence type="ECO:0000256" key="1">
    <source>
        <dbReference type="SAM" id="MobiDB-lite"/>
    </source>
</evidence>
<sequence length="262" mass="29038">MKKRSPIPFAKASDRCKGRGGTCDRLEKSWIKQNELYAQGRSSLDGLQRPPILANPHKSGTTTVALPQRIKMGMRHKAGMGSNLNPATPDMEISSPAFERQNAKSKQVPVVVLPRKVEYGPCEKQNIPGSQGTPGLYASPRSKEETQGSPNDFGSQGLRKNLRVPIRPQGSEDKKEVRTSVQPRAHRGHHNFNKPSGSKQRSLDQNLRVPTWPQRHNTLLTRRIEPLCSLGRIGVITSLKDLRVPTRPQGPGAPGSRYDLRI</sequence>
<comment type="caution">
    <text evidence="2">The sequence shown here is derived from an EMBL/GenBank/DDBJ whole genome shotgun (WGS) entry which is preliminary data.</text>
</comment>
<accession>A0A8S9RG41</accession>
<feature type="region of interest" description="Disordered" evidence="1">
    <location>
        <begin position="121"/>
        <end position="205"/>
    </location>
</feature>
<evidence type="ECO:0000313" key="3">
    <source>
        <dbReference type="Proteomes" id="UP000712600"/>
    </source>
</evidence>
<dbReference type="Proteomes" id="UP000712600">
    <property type="component" value="Unassembled WGS sequence"/>
</dbReference>